<evidence type="ECO:0000259" key="2">
    <source>
        <dbReference type="Pfam" id="PF06985"/>
    </source>
</evidence>
<dbReference type="PANTHER" id="PTHR24148:SF73">
    <property type="entry name" value="HET DOMAIN PROTEIN (AFU_ORTHOLOGUE AFUA_8G01020)"/>
    <property type="match status" value="1"/>
</dbReference>
<dbReference type="Pfam" id="PF26639">
    <property type="entry name" value="Het-6_barrel"/>
    <property type="match status" value="1"/>
</dbReference>
<protein>
    <recommendedName>
        <fullName evidence="2">Heterokaryon incompatibility domain-containing protein</fullName>
    </recommendedName>
</protein>
<feature type="transmembrane region" description="Helical" evidence="1">
    <location>
        <begin position="146"/>
        <end position="163"/>
    </location>
</feature>
<reference evidence="3" key="1">
    <citation type="journal article" date="2020" name="Stud. Mycol.">
        <title>101 Dothideomycetes genomes: a test case for predicting lifestyles and emergence of pathogens.</title>
        <authorList>
            <person name="Haridas S."/>
            <person name="Albert R."/>
            <person name="Binder M."/>
            <person name="Bloem J."/>
            <person name="Labutti K."/>
            <person name="Salamov A."/>
            <person name="Andreopoulos B."/>
            <person name="Baker S."/>
            <person name="Barry K."/>
            <person name="Bills G."/>
            <person name="Bluhm B."/>
            <person name="Cannon C."/>
            <person name="Castanera R."/>
            <person name="Culley D."/>
            <person name="Daum C."/>
            <person name="Ezra D."/>
            <person name="Gonzalez J."/>
            <person name="Henrissat B."/>
            <person name="Kuo A."/>
            <person name="Liang C."/>
            <person name="Lipzen A."/>
            <person name="Lutzoni F."/>
            <person name="Magnuson J."/>
            <person name="Mondo S."/>
            <person name="Nolan M."/>
            <person name="Ohm R."/>
            <person name="Pangilinan J."/>
            <person name="Park H.-J."/>
            <person name="Ramirez L."/>
            <person name="Alfaro M."/>
            <person name="Sun H."/>
            <person name="Tritt A."/>
            <person name="Yoshinaga Y."/>
            <person name="Zwiers L.-H."/>
            <person name="Turgeon B."/>
            <person name="Goodwin S."/>
            <person name="Spatafora J."/>
            <person name="Crous P."/>
            <person name="Grigoriev I."/>
        </authorList>
    </citation>
    <scope>NUCLEOTIDE SEQUENCE</scope>
    <source>
        <strain evidence="3">CBS 207.26</strain>
    </source>
</reference>
<dbReference type="Proteomes" id="UP000800200">
    <property type="component" value="Unassembled WGS sequence"/>
</dbReference>
<dbReference type="EMBL" id="ML994708">
    <property type="protein sequence ID" value="KAF2176489.1"/>
    <property type="molecule type" value="Genomic_DNA"/>
</dbReference>
<accession>A0A6A6DE53</accession>
<proteinExistence type="predicted"/>
<keyword evidence="1" id="KW-1133">Transmembrane helix</keyword>
<dbReference type="PANTHER" id="PTHR24148">
    <property type="entry name" value="ANKYRIN REPEAT DOMAIN-CONTAINING PROTEIN 39 HOMOLOG-RELATED"/>
    <property type="match status" value="1"/>
</dbReference>
<evidence type="ECO:0000313" key="4">
    <source>
        <dbReference type="Proteomes" id="UP000800200"/>
    </source>
</evidence>
<organism evidence="3 4">
    <name type="scientific">Zopfia rhizophila CBS 207.26</name>
    <dbReference type="NCBI Taxonomy" id="1314779"/>
    <lineage>
        <taxon>Eukaryota</taxon>
        <taxon>Fungi</taxon>
        <taxon>Dikarya</taxon>
        <taxon>Ascomycota</taxon>
        <taxon>Pezizomycotina</taxon>
        <taxon>Dothideomycetes</taxon>
        <taxon>Dothideomycetes incertae sedis</taxon>
        <taxon>Zopfiaceae</taxon>
        <taxon>Zopfia</taxon>
    </lineage>
</organism>
<dbReference type="OrthoDB" id="2157530at2759"/>
<sequence length="873" mass="99270">MSPYRHIQKSKNTMQPSNEDTLQMLQLLHAIFGGILSALVASVADALIGKRFLNLSLIVVDIERHPLSLHNLIHASLHDHQRLPAALCRYCFLALTLLGYIHGFEKNHVFLKYWGLEHYSARFLDAWQKYLVCDGPSEEELFQYAIWKYAIVSYWLMAALLHCSAGIGGFLLLFLKFVAYPVLCAMILFWYLRRGQTFRGSQISTTGVLLTSKAAIYMLGFPMGWVRTKVESVVARVQGQLLPAASRLITRMQRRWYRCRRLPYYEFEPLSVEPQQIRLLEIERASFMSGIIKTRIRHVKIDDAPPYEALSYRWGDSTLSEEILVDGMLLSVTKSAYDLLHSRRSYWRSRLVWCDAICIDQKNLGEKSSQVNLMKQIYRTATRVVVWPGGDWTAFLAGPFLIRIFLTYRMYKNSEADFSKFLRKVQCRPHWRAVAKLFKNSYFNRIWVIQEISVGRTVQLYHGGTYIPWEVYQLVLRECYQEHRRGLLAEPNLTSMIRSSDTLQAEHTTIMSALRQDDKEVDTWCKGRLEFSNLMFACSTFLATNPADKVFALIGIAVDGNHELLRPDYTKDNTTIFTDAARFAIGFGDNATLTLAIAGVGYDRHLQDLPSWVPDLSAARPNFPLTVPNFNNLPFRAGGQTSPQVYCTTDGRQLRARAVLFDTILDTAECVGSVLSIPRKGISIKESAGHLMRFHRVARNIASTHQSLWSDQSSFDTDFRQTLIGGYRGRKHSMSPSLSDVLRGYSLWFTVMSIVDDATTSTSMIDMLKEQCSEIATFSQESTLGRNYGSAMAETCVGRRFCITKSGLMALVPPLARKGDRVAVLLGAQTPYVLRHKEEEQENAYELVGEGYFHGAMDGEALHFGEEETIAIV</sequence>
<name>A0A6A6DE53_9PEZI</name>
<dbReference type="InterPro" id="IPR052895">
    <property type="entry name" value="HetReg/Transcr_Mod"/>
</dbReference>
<keyword evidence="4" id="KW-1185">Reference proteome</keyword>
<dbReference type="Pfam" id="PF06985">
    <property type="entry name" value="HET"/>
    <property type="match status" value="1"/>
</dbReference>
<dbReference type="InterPro" id="IPR010730">
    <property type="entry name" value="HET"/>
</dbReference>
<evidence type="ECO:0000313" key="3">
    <source>
        <dbReference type="EMBL" id="KAF2176489.1"/>
    </source>
</evidence>
<feature type="transmembrane region" description="Helical" evidence="1">
    <location>
        <begin position="87"/>
        <end position="104"/>
    </location>
</feature>
<dbReference type="AlphaFoldDB" id="A0A6A6DE53"/>
<feature type="transmembrane region" description="Helical" evidence="1">
    <location>
        <begin position="170"/>
        <end position="192"/>
    </location>
</feature>
<feature type="transmembrane region" description="Helical" evidence="1">
    <location>
        <begin position="27"/>
        <end position="48"/>
    </location>
</feature>
<feature type="domain" description="Heterokaryon incompatibility" evidence="2">
    <location>
        <begin position="307"/>
        <end position="451"/>
    </location>
</feature>
<evidence type="ECO:0000256" key="1">
    <source>
        <dbReference type="SAM" id="Phobius"/>
    </source>
</evidence>
<keyword evidence="1" id="KW-0812">Transmembrane</keyword>
<keyword evidence="1" id="KW-0472">Membrane</keyword>
<gene>
    <name evidence="3" type="ORF">K469DRAFT_722303</name>
</gene>